<accession>A0A6B0GNX5</accession>
<organism evidence="1 2">
    <name type="scientific">Halomarina oriensis</name>
    <dbReference type="NCBI Taxonomy" id="671145"/>
    <lineage>
        <taxon>Archaea</taxon>
        <taxon>Methanobacteriati</taxon>
        <taxon>Methanobacteriota</taxon>
        <taxon>Stenosarchaea group</taxon>
        <taxon>Halobacteria</taxon>
        <taxon>Halobacteriales</taxon>
        <taxon>Natronomonadaceae</taxon>
        <taxon>Halomarina</taxon>
    </lineage>
</organism>
<keyword evidence="2" id="KW-1185">Reference proteome</keyword>
<dbReference type="AlphaFoldDB" id="A0A6B0GNX5"/>
<comment type="caution">
    <text evidence="1">The sequence shown here is derived from an EMBL/GenBank/DDBJ whole genome shotgun (WGS) entry which is preliminary data.</text>
</comment>
<reference evidence="1 2" key="1">
    <citation type="submission" date="2019-12" db="EMBL/GenBank/DDBJ databases">
        <title>Halocatena pleomorpha gen. nov. sp. nov., an extremely halophilic archaeon of family Halobacteriaceae isolated from saltpan soil.</title>
        <authorList>
            <person name="Pal Y."/>
            <person name="Verma A."/>
            <person name="Krishnamurthi S."/>
            <person name="Kumar P."/>
        </authorList>
    </citation>
    <scope>NUCLEOTIDE SEQUENCE [LARGE SCALE GENOMIC DNA]</scope>
    <source>
        <strain evidence="1 2">JCM 16495</strain>
    </source>
</reference>
<gene>
    <name evidence="1" type="ORF">GQS65_02120</name>
</gene>
<evidence type="ECO:0000313" key="2">
    <source>
        <dbReference type="Proteomes" id="UP000451471"/>
    </source>
</evidence>
<dbReference type="PROSITE" id="PS51257">
    <property type="entry name" value="PROKAR_LIPOPROTEIN"/>
    <property type="match status" value="1"/>
</dbReference>
<dbReference type="RefSeq" id="WP_158203024.1">
    <property type="nucleotide sequence ID" value="NZ_WSZK01000006.1"/>
</dbReference>
<dbReference type="Proteomes" id="UP000451471">
    <property type="component" value="Unassembled WGS sequence"/>
</dbReference>
<dbReference type="EMBL" id="WSZK01000006">
    <property type="protein sequence ID" value="MWG33298.1"/>
    <property type="molecule type" value="Genomic_DNA"/>
</dbReference>
<evidence type="ECO:0008006" key="3">
    <source>
        <dbReference type="Google" id="ProtNLM"/>
    </source>
</evidence>
<proteinExistence type="predicted"/>
<protein>
    <recommendedName>
        <fullName evidence="3">Lipoprotein</fullName>
    </recommendedName>
</protein>
<name>A0A6B0GNX5_9EURY</name>
<sequence length="253" mass="26809">MRPVVSRVLLALLVVLAGCSAGNLPETSGPTVTPAAVPVSPPPGLSETGVVNASRLVAGHVALLTNTTATRSTNRTVGYPNGTLVVENRTTWAGEEGRLVVVRTRHPGGPGGYARWQNGSHVVGWVESADRRQYYTLEASSTPFAGVDPLGDHLSAALTTQRGASVTPVDCGDDRCLEVAFSLDERLVWGDGYPATGPVRYRLTVTTDGLVRHLVVTWAARSGDRTVTVIERTTFRNVGSTNATAPNWAVDRI</sequence>
<evidence type="ECO:0000313" key="1">
    <source>
        <dbReference type="EMBL" id="MWG33298.1"/>
    </source>
</evidence>